<dbReference type="RefSeq" id="WP_074642499.1">
    <property type="nucleotide sequence ID" value="NZ_FOFU01000003.1"/>
</dbReference>
<dbReference type="SUPFAM" id="SSF55073">
    <property type="entry name" value="Nucleotide cyclase"/>
    <property type="match status" value="1"/>
</dbReference>
<evidence type="ECO:0000256" key="1">
    <source>
        <dbReference type="ARBA" id="ARBA00023015"/>
    </source>
</evidence>
<name>A0A1H9ETD7_9SPIR</name>
<evidence type="ECO:0000256" key="2">
    <source>
        <dbReference type="ARBA" id="ARBA00023125"/>
    </source>
</evidence>
<dbReference type="OrthoDB" id="353812at2"/>
<evidence type="ECO:0000256" key="3">
    <source>
        <dbReference type="ARBA" id="ARBA00023163"/>
    </source>
</evidence>
<dbReference type="PANTHER" id="PTHR30146">
    <property type="entry name" value="LACI-RELATED TRANSCRIPTIONAL REPRESSOR"/>
    <property type="match status" value="1"/>
</dbReference>
<dbReference type="SUPFAM" id="SSF53822">
    <property type="entry name" value="Periplasmic binding protein-like I"/>
    <property type="match status" value="1"/>
</dbReference>
<dbReference type="CDD" id="cd01949">
    <property type="entry name" value="GGDEF"/>
    <property type="match status" value="1"/>
</dbReference>
<dbReference type="InterPro" id="IPR046335">
    <property type="entry name" value="LacI/GalR-like_sensor"/>
</dbReference>
<gene>
    <name evidence="5" type="ORF">SAMN04487977_103261</name>
</gene>
<dbReference type="InterPro" id="IPR043128">
    <property type="entry name" value="Rev_trsase/Diguanyl_cyclase"/>
</dbReference>
<dbReference type="InterPro" id="IPR028082">
    <property type="entry name" value="Peripla_BP_I"/>
</dbReference>
<dbReference type="EMBL" id="FOFU01000003">
    <property type="protein sequence ID" value="SEQ28513.1"/>
    <property type="molecule type" value="Genomic_DNA"/>
</dbReference>
<dbReference type="Pfam" id="PF13377">
    <property type="entry name" value="Peripla_BP_3"/>
    <property type="match status" value="1"/>
</dbReference>
<dbReference type="Gene3D" id="3.30.70.270">
    <property type="match status" value="1"/>
</dbReference>
<dbReference type="SMART" id="SM00267">
    <property type="entry name" value="GGDEF"/>
    <property type="match status" value="1"/>
</dbReference>
<reference evidence="5 6" key="1">
    <citation type="submission" date="2016-10" db="EMBL/GenBank/DDBJ databases">
        <authorList>
            <person name="de Groot N.N."/>
        </authorList>
    </citation>
    <scope>NUCLEOTIDE SEQUENCE [LARGE SCALE GENOMIC DNA]</scope>
    <source>
        <strain evidence="5 6">B25</strain>
    </source>
</reference>
<evidence type="ECO:0000259" key="4">
    <source>
        <dbReference type="PROSITE" id="PS50887"/>
    </source>
</evidence>
<evidence type="ECO:0000313" key="5">
    <source>
        <dbReference type="EMBL" id="SEQ28513.1"/>
    </source>
</evidence>
<keyword evidence="3" id="KW-0804">Transcription</keyword>
<proteinExistence type="predicted"/>
<dbReference type="GO" id="GO:0000976">
    <property type="term" value="F:transcription cis-regulatory region binding"/>
    <property type="evidence" value="ECO:0007669"/>
    <property type="project" value="TreeGrafter"/>
</dbReference>
<keyword evidence="6" id="KW-1185">Reference proteome</keyword>
<dbReference type="CDD" id="cd06267">
    <property type="entry name" value="PBP1_LacI_sugar_binding-like"/>
    <property type="match status" value="1"/>
</dbReference>
<dbReference type="Pfam" id="PF00990">
    <property type="entry name" value="GGDEF"/>
    <property type="match status" value="1"/>
</dbReference>
<dbReference type="STRING" id="163.SAMN04487775_105203"/>
<dbReference type="Proteomes" id="UP000182360">
    <property type="component" value="Unassembled WGS sequence"/>
</dbReference>
<dbReference type="GO" id="GO:0003700">
    <property type="term" value="F:DNA-binding transcription factor activity"/>
    <property type="evidence" value="ECO:0007669"/>
    <property type="project" value="TreeGrafter"/>
</dbReference>
<protein>
    <submittedName>
        <fullName evidence="5">Diguanylate cyclase (GGDEF) domain-containing protein</fullName>
    </submittedName>
</protein>
<sequence>MKVIAVLIPTFSTEYNLDILSGISDYFRGKDAKVVLIQTRIPGINTGAFDYQFCTGFEYAKSEEVDAVICVSGVYASEMPEDKLREILKCFEPRPVVSINLDPKTRNSYVIQADCRKSFKEIVSHLKKVHDCKKIAFFSANETKSKEALERYDAFTAALDACKLTFYPELVFDGAFTDFKAYDAIKAHYKSKNEIDFDAIVCANDMMASGCMRALEELGVKVPQEVKVTGFDDAIVASMHSPKLTTINQDIYSQGYEAAEIVDRVLSGEKMKKAYFNPLVPKFRQSCGCISLDHSLPVYKNVEGELRSDVNDKTDGVMQFVNALGEKNVVVTLLDTIRGFNTLKQMFFSLKYIVKQCAMSGMAIHFFKDVQIIDSEQEFVLPREAELHMFYTNQKNVEFFRPGLTVNPHEKIFSARSMEDISGIFILNPIFMGEANYGYMLCRINENKFADYNVYLKIIINAIAQAYDYTGKIQEGRNLERENTDLALQSRMDELTGILNRRGFIEQGQAALDLLQETDTSGVIFFADMDDLKKINDTYGHEMGDKAIMLQARVLKDIFRSSDVVGRLGGDEFGIVALGMKIGYVEKTRLKIQMLCKKVSIENQLPFTLSISLGAVDLQKSSVLKQLLSEADKELYKEKKKKHDRK</sequence>
<evidence type="ECO:0000313" key="6">
    <source>
        <dbReference type="Proteomes" id="UP000182360"/>
    </source>
</evidence>
<organism evidence="5 6">
    <name type="scientific">Treponema bryantii</name>
    <dbReference type="NCBI Taxonomy" id="163"/>
    <lineage>
        <taxon>Bacteria</taxon>
        <taxon>Pseudomonadati</taxon>
        <taxon>Spirochaetota</taxon>
        <taxon>Spirochaetia</taxon>
        <taxon>Spirochaetales</taxon>
        <taxon>Treponemataceae</taxon>
        <taxon>Treponema</taxon>
    </lineage>
</organism>
<feature type="domain" description="GGDEF" evidence="4">
    <location>
        <begin position="520"/>
        <end position="646"/>
    </location>
</feature>
<accession>A0A1H9ETD7</accession>
<dbReference type="PROSITE" id="PS50887">
    <property type="entry name" value="GGDEF"/>
    <property type="match status" value="1"/>
</dbReference>
<dbReference type="AlphaFoldDB" id="A0A1H9ETD7"/>
<keyword evidence="2" id="KW-0238">DNA-binding</keyword>
<dbReference type="PANTHER" id="PTHR30146:SF24">
    <property type="entry name" value="XYLOSE OPERON REGULATORY PROTEIN"/>
    <property type="match status" value="1"/>
</dbReference>
<dbReference type="NCBIfam" id="TIGR00254">
    <property type="entry name" value="GGDEF"/>
    <property type="match status" value="1"/>
</dbReference>
<dbReference type="InterPro" id="IPR029787">
    <property type="entry name" value="Nucleotide_cyclase"/>
</dbReference>
<dbReference type="InterPro" id="IPR000160">
    <property type="entry name" value="GGDEF_dom"/>
</dbReference>
<keyword evidence="1" id="KW-0805">Transcription regulation</keyword>
<dbReference type="Gene3D" id="3.40.50.2300">
    <property type="match status" value="2"/>
</dbReference>